<name>A0AAE0M889_9PEZI</name>
<evidence type="ECO:0000259" key="1">
    <source>
        <dbReference type="Pfam" id="PF12697"/>
    </source>
</evidence>
<dbReference type="InterPro" id="IPR050266">
    <property type="entry name" value="AB_hydrolase_sf"/>
</dbReference>
<evidence type="ECO:0000313" key="2">
    <source>
        <dbReference type="EMBL" id="KAK3322967.1"/>
    </source>
</evidence>
<dbReference type="GO" id="GO:0047372">
    <property type="term" value="F:monoacylglycerol lipase activity"/>
    <property type="evidence" value="ECO:0007669"/>
    <property type="project" value="TreeGrafter"/>
</dbReference>
<dbReference type="Pfam" id="PF12697">
    <property type="entry name" value="Abhydrolase_6"/>
    <property type="match status" value="1"/>
</dbReference>
<proteinExistence type="predicted"/>
<dbReference type="Proteomes" id="UP001283341">
    <property type="component" value="Unassembled WGS sequence"/>
</dbReference>
<reference evidence="2" key="2">
    <citation type="submission" date="2023-06" db="EMBL/GenBank/DDBJ databases">
        <authorList>
            <consortium name="Lawrence Berkeley National Laboratory"/>
            <person name="Haridas S."/>
            <person name="Hensen N."/>
            <person name="Bonometti L."/>
            <person name="Westerberg I."/>
            <person name="Brannstrom I.O."/>
            <person name="Guillou S."/>
            <person name="Cros-Aarteil S."/>
            <person name="Calhoun S."/>
            <person name="Kuo A."/>
            <person name="Mondo S."/>
            <person name="Pangilinan J."/>
            <person name="Riley R."/>
            <person name="Labutti K."/>
            <person name="Andreopoulos B."/>
            <person name="Lipzen A."/>
            <person name="Chen C."/>
            <person name="Yanf M."/>
            <person name="Daum C."/>
            <person name="Ng V."/>
            <person name="Clum A."/>
            <person name="Steindorff A."/>
            <person name="Ohm R."/>
            <person name="Martin F."/>
            <person name="Silar P."/>
            <person name="Natvig D."/>
            <person name="Lalanne C."/>
            <person name="Gautier V."/>
            <person name="Ament-Velasquez S.L."/>
            <person name="Kruys A."/>
            <person name="Hutchinson M.I."/>
            <person name="Powell A.J."/>
            <person name="Barry K."/>
            <person name="Miller A.N."/>
            <person name="Grigoriev I.V."/>
            <person name="Debuchy R."/>
            <person name="Gladieux P."/>
            <person name="Thoren M.H."/>
            <person name="Johannesson H."/>
        </authorList>
    </citation>
    <scope>NUCLEOTIDE SEQUENCE</scope>
    <source>
        <strain evidence="2">CBS 118394</strain>
    </source>
</reference>
<dbReference type="PRINTS" id="PR00111">
    <property type="entry name" value="ABHYDROLASE"/>
</dbReference>
<dbReference type="InterPro" id="IPR029058">
    <property type="entry name" value="AB_hydrolase_fold"/>
</dbReference>
<dbReference type="GO" id="GO:0016020">
    <property type="term" value="C:membrane"/>
    <property type="evidence" value="ECO:0007669"/>
    <property type="project" value="TreeGrafter"/>
</dbReference>
<accession>A0AAE0M889</accession>
<dbReference type="PANTHER" id="PTHR43798">
    <property type="entry name" value="MONOACYLGLYCEROL LIPASE"/>
    <property type="match status" value="1"/>
</dbReference>
<dbReference type="SUPFAM" id="SSF53474">
    <property type="entry name" value="alpha/beta-Hydrolases"/>
    <property type="match status" value="1"/>
</dbReference>
<dbReference type="Gene3D" id="3.40.50.1820">
    <property type="entry name" value="alpha/beta hydrolase"/>
    <property type="match status" value="1"/>
</dbReference>
<dbReference type="GO" id="GO:0046464">
    <property type="term" value="P:acylglycerol catabolic process"/>
    <property type="evidence" value="ECO:0007669"/>
    <property type="project" value="TreeGrafter"/>
</dbReference>
<dbReference type="EMBL" id="JAUEDM010000003">
    <property type="protein sequence ID" value="KAK3322967.1"/>
    <property type="molecule type" value="Genomic_DNA"/>
</dbReference>
<keyword evidence="2" id="KW-0378">Hydrolase</keyword>
<feature type="domain" description="AB hydrolase-1" evidence="1">
    <location>
        <begin position="50"/>
        <end position="289"/>
    </location>
</feature>
<keyword evidence="3" id="KW-1185">Reference proteome</keyword>
<protein>
    <submittedName>
        <fullName evidence="2">Alpha/Beta hydrolase protein</fullName>
    </submittedName>
</protein>
<organism evidence="2 3">
    <name type="scientific">Apodospora peruviana</name>
    <dbReference type="NCBI Taxonomy" id="516989"/>
    <lineage>
        <taxon>Eukaryota</taxon>
        <taxon>Fungi</taxon>
        <taxon>Dikarya</taxon>
        <taxon>Ascomycota</taxon>
        <taxon>Pezizomycotina</taxon>
        <taxon>Sordariomycetes</taxon>
        <taxon>Sordariomycetidae</taxon>
        <taxon>Sordariales</taxon>
        <taxon>Lasiosphaeriaceae</taxon>
        <taxon>Apodospora</taxon>
    </lineage>
</organism>
<reference evidence="2" key="1">
    <citation type="journal article" date="2023" name="Mol. Phylogenet. Evol.">
        <title>Genome-scale phylogeny and comparative genomics of the fungal order Sordariales.</title>
        <authorList>
            <person name="Hensen N."/>
            <person name="Bonometti L."/>
            <person name="Westerberg I."/>
            <person name="Brannstrom I.O."/>
            <person name="Guillou S."/>
            <person name="Cros-Aarteil S."/>
            <person name="Calhoun S."/>
            <person name="Haridas S."/>
            <person name="Kuo A."/>
            <person name="Mondo S."/>
            <person name="Pangilinan J."/>
            <person name="Riley R."/>
            <person name="LaButti K."/>
            <person name="Andreopoulos B."/>
            <person name="Lipzen A."/>
            <person name="Chen C."/>
            <person name="Yan M."/>
            <person name="Daum C."/>
            <person name="Ng V."/>
            <person name="Clum A."/>
            <person name="Steindorff A."/>
            <person name="Ohm R.A."/>
            <person name="Martin F."/>
            <person name="Silar P."/>
            <person name="Natvig D.O."/>
            <person name="Lalanne C."/>
            <person name="Gautier V."/>
            <person name="Ament-Velasquez S.L."/>
            <person name="Kruys A."/>
            <person name="Hutchinson M.I."/>
            <person name="Powell A.J."/>
            <person name="Barry K."/>
            <person name="Miller A.N."/>
            <person name="Grigoriev I.V."/>
            <person name="Debuchy R."/>
            <person name="Gladieux P."/>
            <person name="Hiltunen Thoren M."/>
            <person name="Johannesson H."/>
        </authorList>
    </citation>
    <scope>NUCLEOTIDE SEQUENCE</scope>
    <source>
        <strain evidence="2">CBS 118394</strain>
    </source>
</reference>
<comment type="caution">
    <text evidence="2">The sequence shown here is derived from an EMBL/GenBank/DDBJ whole genome shotgun (WGS) entry which is preliminary data.</text>
</comment>
<dbReference type="PANTHER" id="PTHR43798:SF5">
    <property type="entry name" value="MONOACYLGLYCEROL LIPASE ABHD6"/>
    <property type="match status" value="1"/>
</dbReference>
<gene>
    <name evidence="2" type="ORF">B0H66DRAFT_581850</name>
</gene>
<evidence type="ECO:0000313" key="3">
    <source>
        <dbReference type="Proteomes" id="UP001283341"/>
    </source>
</evidence>
<sequence length="315" mass="33788">MSTQATAETLFIEAAGTKFAYRIIGSRTPANANTPPLLLLNHFRSTIDLWDPLLIDTLVSNGTQVITYDYAGIGHSSGEVKLTIKEFGSDLVNFLLALLLILPGNLTHVDILGFSIGGYVAQQTVLQRPDLVRKLILAGTGPSGSLGDVPHRRPMPSVQSAIMAPIPDRDNTIDAFFPSFIARADGLAWFNRSVSARGGPGSPGFEFFVTDPTALANLTQAYLSWDADSLPYALLQTIQSDVLVTAGQNDLIVDTVNSFELARQIPKAKFLMFPGSGHGHLFQYAEFYAREVVAFLQGGLPVPPASAGTIGPVES</sequence>
<dbReference type="AlphaFoldDB" id="A0AAE0M889"/>
<dbReference type="InterPro" id="IPR000073">
    <property type="entry name" value="AB_hydrolase_1"/>
</dbReference>